<evidence type="ECO:0000256" key="1">
    <source>
        <dbReference type="ARBA" id="ARBA00023015"/>
    </source>
</evidence>
<dbReference type="InterPro" id="IPR000524">
    <property type="entry name" value="Tscrpt_reg_HTH_GntR"/>
</dbReference>
<dbReference type="PANTHER" id="PTHR38445:SF9">
    <property type="entry name" value="HTH-TYPE TRANSCRIPTIONAL REPRESSOR YTRA"/>
    <property type="match status" value="1"/>
</dbReference>
<keyword evidence="3" id="KW-0804">Transcription</keyword>
<dbReference type="RefSeq" id="WP_092755556.1">
    <property type="nucleotide sequence ID" value="NZ_FOCG01000002.1"/>
</dbReference>
<reference evidence="5 6" key="1">
    <citation type="submission" date="2016-10" db="EMBL/GenBank/DDBJ databases">
        <authorList>
            <person name="de Groot N.N."/>
        </authorList>
    </citation>
    <scope>NUCLEOTIDE SEQUENCE [LARGE SCALE GENOMIC DNA]</scope>
    <source>
        <strain evidence="5 6">CGMCC 1.5070</strain>
    </source>
</reference>
<dbReference type="STRING" id="474960.SAMN05216180_2447"/>
<dbReference type="PANTHER" id="PTHR38445">
    <property type="entry name" value="HTH-TYPE TRANSCRIPTIONAL REPRESSOR YTRA"/>
    <property type="match status" value="1"/>
</dbReference>
<dbReference type="PRINTS" id="PR00035">
    <property type="entry name" value="HTHGNTR"/>
</dbReference>
<feature type="domain" description="HTH gntR-type" evidence="4">
    <location>
        <begin position="10"/>
        <end position="78"/>
    </location>
</feature>
<dbReference type="PROSITE" id="PS50949">
    <property type="entry name" value="HTH_GNTR"/>
    <property type="match status" value="1"/>
</dbReference>
<dbReference type="GO" id="GO:0003677">
    <property type="term" value="F:DNA binding"/>
    <property type="evidence" value="ECO:0007669"/>
    <property type="project" value="UniProtKB-KW"/>
</dbReference>
<dbReference type="SMART" id="SM00345">
    <property type="entry name" value="HTH_GNTR"/>
    <property type="match status" value="1"/>
</dbReference>
<dbReference type="CDD" id="cd07377">
    <property type="entry name" value="WHTH_GntR"/>
    <property type="match status" value="1"/>
</dbReference>
<organism evidence="5 6">
    <name type="scientific">Hydrogenoanaerobacterium saccharovorans</name>
    <dbReference type="NCBI Taxonomy" id="474960"/>
    <lineage>
        <taxon>Bacteria</taxon>
        <taxon>Bacillati</taxon>
        <taxon>Bacillota</taxon>
        <taxon>Clostridia</taxon>
        <taxon>Eubacteriales</taxon>
        <taxon>Oscillospiraceae</taxon>
        <taxon>Hydrogenoanaerobacterium</taxon>
    </lineage>
</organism>
<name>A0A1H8D075_9FIRM</name>
<keyword evidence="1" id="KW-0805">Transcription regulation</keyword>
<dbReference type="Gene3D" id="1.10.10.10">
    <property type="entry name" value="Winged helix-like DNA-binding domain superfamily/Winged helix DNA-binding domain"/>
    <property type="match status" value="1"/>
</dbReference>
<evidence type="ECO:0000259" key="4">
    <source>
        <dbReference type="PROSITE" id="PS50949"/>
    </source>
</evidence>
<proteinExistence type="predicted"/>
<dbReference type="GO" id="GO:0003700">
    <property type="term" value="F:DNA-binding transcription factor activity"/>
    <property type="evidence" value="ECO:0007669"/>
    <property type="project" value="InterPro"/>
</dbReference>
<keyword evidence="2" id="KW-0238">DNA-binding</keyword>
<evidence type="ECO:0000256" key="2">
    <source>
        <dbReference type="ARBA" id="ARBA00023125"/>
    </source>
</evidence>
<dbReference type="SUPFAM" id="SSF46785">
    <property type="entry name" value="Winged helix' DNA-binding domain"/>
    <property type="match status" value="1"/>
</dbReference>
<dbReference type="Pfam" id="PF00392">
    <property type="entry name" value="GntR"/>
    <property type="match status" value="1"/>
</dbReference>
<dbReference type="InterPro" id="IPR036388">
    <property type="entry name" value="WH-like_DNA-bd_sf"/>
</dbReference>
<evidence type="ECO:0000313" key="6">
    <source>
        <dbReference type="Proteomes" id="UP000199158"/>
    </source>
</evidence>
<dbReference type="Proteomes" id="UP000199158">
    <property type="component" value="Unassembled WGS sequence"/>
</dbReference>
<dbReference type="AlphaFoldDB" id="A0A1H8D075"/>
<dbReference type="OrthoDB" id="9801546at2"/>
<gene>
    <name evidence="5" type="ORF">SAMN05216180_2447</name>
</gene>
<dbReference type="EMBL" id="FOCG01000002">
    <property type="protein sequence ID" value="SEN00821.1"/>
    <property type="molecule type" value="Genomic_DNA"/>
</dbReference>
<evidence type="ECO:0000313" key="5">
    <source>
        <dbReference type="EMBL" id="SEN00821.1"/>
    </source>
</evidence>
<protein>
    <submittedName>
        <fullName evidence="5">GntR family transcriptional regulator</fullName>
    </submittedName>
</protein>
<keyword evidence="6" id="KW-1185">Reference proteome</keyword>
<dbReference type="InterPro" id="IPR036390">
    <property type="entry name" value="WH_DNA-bd_sf"/>
</dbReference>
<evidence type="ECO:0000256" key="3">
    <source>
        <dbReference type="ARBA" id="ARBA00023163"/>
    </source>
</evidence>
<sequence length="125" mass="14056">MFVLELQSRIPIYEQMKNKITELVMLGVLQTDEQLPSVRSLARDLGVNPNTVQKAYQELERDGIVYSITGKGSFIADFAQQSNSIIRQAKDVLKDALRGAKLAGIAKEDVLCCVNEAYREEKKHD</sequence>
<accession>A0A1H8D075</accession>